<dbReference type="RefSeq" id="XP_009779762.1">
    <property type="nucleotide sequence ID" value="XM_009781460.1"/>
</dbReference>
<organism evidence="3 4">
    <name type="scientific">Nicotiana sylvestris</name>
    <name type="common">Wood tobacco</name>
    <name type="synonym">South American tobacco</name>
    <dbReference type="NCBI Taxonomy" id="4096"/>
    <lineage>
        <taxon>Eukaryota</taxon>
        <taxon>Viridiplantae</taxon>
        <taxon>Streptophyta</taxon>
        <taxon>Embryophyta</taxon>
        <taxon>Tracheophyta</taxon>
        <taxon>Spermatophyta</taxon>
        <taxon>Magnoliopsida</taxon>
        <taxon>eudicotyledons</taxon>
        <taxon>Gunneridae</taxon>
        <taxon>Pentapetalae</taxon>
        <taxon>asterids</taxon>
        <taxon>lamiids</taxon>
        <taxon>Solanales</taxon>
        <taxon>Solanaceae</taxon>
        <taxon>Nicotianoideae</taxon>
        <taxon>Nicotianeae</taxon>
        <taxon>Nicotiana</taxon>
    </lineage>
</organism>
<dbReference type="InterPro" id="IPR029071">
    <property type="entry name" value="Ubiquitin-like_domsf"/>
</dbReference>
<evidence type="ECO:0000259" key="2">
    <source>
        <dbReference type="PROSITE" id="PS50053"/>
    </source>
</evidence>
<dbReference type="SMART" id="SM00213">
    <property type="entry name" value="UBQ"/>
    <property type="match status" value="1"/>
</dbReference>
<evidence type="ECO:0000313" key="3">
    <source>
        <dbReference type="Proteomes" id="UP000189701"/>
    </source>
</evidence>
<gene>
    <name evidence="4" type="primary">LOC104228906</name>
</gene>
<dbReference type="Proteomes" id="UP000189701">
    <property type="component" value="Unplaced"/>
</dbReference>
<dbReference type="STRING" id="4096.A0A1U7WIJ4"/>
<reference evidence="4" key="2">
    <citation type="submission" date="2025-08" db="UniProtKB">
        <authorList>
            <consortium name="RefSeq"/>
        </authorList>
    </citation>
    <scope>IDENTIFICATION</scope>
    <source>
        <tissue evidence="4">Leaf</tissue>
    </source>
</reference>
<evidence type="ECO:0000313" key="4">
    <source>
        <dbReference type="RefSeq" id="XP_009779762.1"/>
    </source>
</evidence>
<dbReference type="GO" id="GO:0031593">
    <property type="term" value="F:polyubiquitin modification-dependent protein binding"/>
    <property type="evidence" value="ECO:0007669"/>
    <property type="project" value="TreeGrafter"/>
</dbReference>
<dbReference type="AlphaFoldDB" id="A0A1U7WIJ4"/>
<reference evidence="3" key="1">
    <citation type="journal article" date="2013" name="Genome Biol.">
        <title>Reference genomes and transcriptomes of Nicotiana sylvestris and Nicotiana tomentosiformis.</title>
        <authorList>
            <person name="Sierro N."/>
            <person name="Battey J.N."/>
            <person name="Ouadi S."/>
            <person name="Bovet L."/>
            <person name="Goepfert S."/>
            <person name="Bakaher N."/>
            <person name="Peitsch M.C."/>
            <person name="Ivanov N.V."/>
        </authorList>
    </citation>
    <scope>NUCLEOTIDE SEQUENCE [LARGE SCALE GENOMIC DNA]</scope>
</reference>
<dbReference type="Pfam" id="PF00240">
    <property type="entry name" value="ubiquitin"/>
    <property type="match status" value="1"/>
</dbReference>
<dbReference type="InterPro" id="IPR000626">
    <property type="entry name" value="Ubiquitin-like_dom"/>
</dbReference>
<dbReference type="InterPro" id="IPR019956">
    <property type="entry name" value="Ubiquitin_dom"/>
</dbReference>
<dbReference type="Gene3D" id="3.10.20.90">
    <property type="entry name" value="Phosphatidylinositol 3-kinase Catalytic Subunit, Chain A, domain 1"/>
    <property type="match status" value="1"/>
</dbReference>
<accession>A0A1U7WIJ4</accession>
<protein>
    <submittedName>
        <fullName evidence="4">Ubiquitin domain-containing protein DSK2-like</fullName>
    </submittedName>
</protein>
<dbReference type="PROSITE" id="PS50053">
    <property type="entry name" value="UBIQUITIN_2"/>
    <property type="match status" value="1"/>
</dbReference>
<dbReference type="eggNOG" id="KOG4248">
    <property type="taxonomic scope" value="Eukaryota"/>
</dbReference>
<keyword evidence="3" id="KW-1185">Reference proteome</keyword>
<sequence length="453" mass="49801">MTRTGETSEGHESEGIDTTIEIKVKTMNSQTHNLRIGNQRKVWNLKEQVSLLIGTPMEQQRLIYCGKVLQDDDLLSSYNIESGDTLHLICTVQSMSTFGNSPCCPGATDRISPNTQQEIPNSIETLSRYLNRMRRGYNINGTENNTNEVLGSASNTFTPSQGIPEVEQLARLLSSTRDMLISQTAQRFLELERDMRQNLNMSDPRVRQGTQLNAQTTVGTVFNNLGAYFLELGRTMMGVRMGDNGSTAVVNAGPAVYITDSGPLSIQEELYSVLLSTIHRLINSGLVNDNGTRLHQRQVGTQMIGGSLGKKVSVAVKRLRAKLDLLTTRRGRQAPNMLRVRYTRYFLRPIVATADQTEAQILPPGSGVPTEVSQLLRSMFLSGELQAATPAGATVDNVVDNSRILGLSSGPSIIEPRNARESAGEPANEDVGTSHRRTADFAESSSTKRQRME</sequence>
<dbReference type="GO" id="GO:0036503">
    <property type="term" value="P:ERAD pathway"/>
    <property type="evidence" value="ECO:0007669"/>
    <property type="project" value="TreeGrafter"/>
</dbReference>
<feature type="region of interest" description="Disordered" evidence="1">
    <location>
        <begin position="409"/>
        <end position="453"/>
    </location>
</feature>
<evidence type="ECO:0000256" key="1">
    <source>
        <dbReference type="SAM" id="MobiDB-lite"/>
    </source>
</evidence>
<feature type="domain" description="Ubiquitin-like" evidence="2">
    <location>
        <begin position="20"/>
        <end position="89"/>
    </location>
</feature>
<dbReference type="PRINTS" id="PR00348">
    <property type="entry name" value="UBIQUITIN"/>
</dbReference>
<dbReference type="GO" id="GO:0051787">
    <property type="term" value="F:misfolded protein binding"/>
    <property type="evidence" value="ECO:0007669"/>
    <property type="project" value="TreeGrafter"/>
</dbReference>
<proteinExistence type="predicted"/>
<dbReference type="SUPFAM" id="SSF54236">
    <property type="entry name" value="Ubiquitin-like"/>
    <property type="match status" value="1"/>
</dbReference>
<dbReference type="PANTHER" id="PTHR15204:SF7">
    <property type="entry name" value="UBIQUILIN-LIKE ISOFORM X1"/>
    <property type="match status" value="1"/>
</dbReference>
<dbReference type="GO" id="GO:0071818">
    <property type="term" value="C:BAT3 complex"/>
    <property type="evidence" value="ECO:0007669"/>
    <property type="project" value="TreeGrafter"/>
</dbReference>
<name>A0A1U7WIJ4_NICSY</name>
<dbReference type="PANTHER" id="PTHR15204">
    <property type="entry name" value="LARGE PROLINE-RICH PROTEIN BAG6"/>
    <property type="match status" value="1"/>
</dbReference>